<dbReference type="EMBL" id="KZ819682">
    <property type="protein sequence ID" value="PWN24329.1"/>
    <property type="molecule type" value="Genomic_DNA"/>
</dbReference>
<name>A0A316UGG2_9BASI</name>
<evidence type="ECO:0000313" key="2">
    <source>
        <dbReference type="EMBL" id="PWN24329.1"/>
    </source>
</evidence>
<protein>
    <submittedName>
        <fullName evidence="2">Uncharacterized protein</fullName>
    </submittedName>
</protein>
<organism evidence="2 3">
    <name type="scientific">Jaminaea rosea</name>
    <dbReference type="NCBI Taxonomy" id="1569628"/>
    <lineage>
        <taxon>Eukaryota</taxon>
        <taxon>Fungi</taxon>
        <taxon>Dikarya</taxon>
        <taxon>Basidiomycota</taxon>
        <taxon>Ustilaginomycotina</taxon>
        <taxon>Exobasidiomycetes</taxon>
        <taxon>Microstromatales</taxon>
        <taxon>Microstromatales incertae sedis</taxon>
        <taxon>Jaminaea</taxon>
    </lineage>
</organism>
<feature type="region of interest" description="Disordered" evidence="1">
    <location>
        <begin position="14"/>
        <end position="44"/>
    </location>
</feature>
<keyword evidence="3" id="KW-1185">Reference proteome</keyword>
<evidence type="ECO:0000313" key="3">
    <source>
        <dbReference type="Proteomes" id="UP000245884"/>
    </source>
</evidence>
<proteinExistence type="predicted"/>
<reference evidence="2 3" key="1">
    <citation type="journal article" date="2018" name="Mol. Biol. Evol.">
        <title>Broad Genomic Sampling Reveals a Smut Pathogenic Ancestry of the Fungal Clade Ustilaginomycotina.</title>
        <authorList>
            <person name="Kijpornyongpan T."/>
            <person name="Mondo S.J."/>
            <person name="Barry K."/>
            <person name="Sandor L."/>
            <person name="Lee J."/>
            <person name="Lipzen A."/>
            <person name="Pangilinan J."/>
            <person name="LaButti K."/>
            <person name="Hainaut M."/>
            <person name="Henrissat B."/>
            <person name="Grigoriev I.V."/>
            <person name="Spatafora J.W."/>
            <person name="Aime M.C."/>
        </authorList>
    </citation>
    <scope>NUCLEOTIDE SEQUENCE [LARGE SCALE GENOMIC DNA]</scope>
    <source>
        <strain evidence="2 3">MCA 5214</strain>
    </source>
</reference>
<evidence type="ECO:0000256" key="1">
    <source>
        <dbReference type="SAM" id="MobiDB-lite"/>
    </source>
</evidence>
<feature type="compositionally biased region" description="Low complexity" evidence="1">
    <location>
        <begin position="21"/>
        <end position="32"/>
    </location>
</feature>
<dbReference type="AlphaFoldDB" id="A0A316UGG2"/>
<dbReference type="Proteomes" id="UP000245884">
    <property type="component" value="Unassembled WGS sequence"/>
</dbReference>
<dbReference type="GeneID" id="37025154"/>
<sequence length="114" mass="12215">MLALLVSLTEAYEDSRAPATSSSALVMPSSSSNVAGGQSDAPSAYSDTAACKVQAFTASPHDLIPHWGPCPIAMSKCSNLVCPFDQSRHGGVHDRTDNLRWCDASPRQQWHLSR</sequence>
<dbReference type="RefSeq" id="XP_025358941.1">
    <property type="nucleotide sequence ID" value="XM_025503331.1"/>
</dbReference>
<gene>
    <name evidence="2" type="ORF">BDZ90DRAFT_126719</name>
</gene>
<accession>A0A316UGG2</accession>